<accession>A0A919W474</accession>
<protein>
    <submittedName>
        <fullName evidence="1">Uncharacterized protein</fullName>
    </submittedName>
</protein>
<organism evidence="1 2">
    <name type="scientific">Paractinoplanes toevensis</name>
    <dbReference type="NCBI Taxonomy" id="571911"/>
    <lineage>
        <taxon>Bacteria</taxon>
        <taxon>Bacillati</taxon>
        <taxon>Actinomycetota</taxon>
        <taxon>Actinomycetes</taxon>
        <taxon>Micromonosporales</taxon>
        <taxon>Micromonosporaceae</taxon>
        <taxon>Paractinoplanes</taxon>
    </lineage>
</organism>
<gene>
    <name evidence="1" type="ORF">Ato02nite_074200</name>
</gene>
<sequence length="739" mass="79521">MTSFSPPDFEFEEAAPVSVETPLEDQEHFAALLSADEPDLTEAPQEAVQVIPLNATGDWTVKVGPPSAAKAAEGRFARRAIAGVTLSPGSQEALFLAALDPTGVADEKIKRQRVSNGWLYRIDDVRMFTTMVNLSPSNDRLLADAVYAADPEFTNATSGLHAVPMPTSHPRFASLIYSCDRAVLREASDLNMDQVSEDNPIDVGSRIIEQPITLVTAAFALGLEPDGSPSFDEDAPTQEEYVAVDGNSRCAAGFKNITFPVRLLPQRLHALYGSPDSLVTLRPSLLNQMTHAERRDLTRKLFKLYSDVYAALRTKEATKGALSDSERRAKNTAAKALNSLTVPATVIVGYIDDDPALHVNQRFATAVREVLQGMNVAPKAFGEGARSGVSAEQAVVALYEANLLGPQSATSNVAESTRDTLIGRTPSASAMAALGLTPTADLRAAVVVREFTRPGPDVTRVLRVPLNVSQIHLKHRAGPVVELALRGYTASRDHKQVDSMRKVLSSGSGGCLWQGLLRTPWEVVDVATDDHVDDLAEVALRQLKAAPALPQGALCLLGVLGMIALVSGGYLLAAGGSAENVAANLENVAGRVGVQRGSVGSVVEDLLEREWGIRLLADAIKRARSGGRPRLIDPESGKFVELPSDHGTAEVNATLRRMLKKDNEPDVEDLTHADKQRRALNEFSQAVVETKDVLRSLLELHSDPRDKIPFMSAQGALMNLEAITDNFKSVVAPRPLDFS</sequence>
<dbReference type="RefSeq" id="WP_213011328.1">
    <property type="nucleotide sequence ID" value="NZ_BOQN01000095.1"/>
</dbReference>
<reference evidence="1 2" key="1">
    <citation type="submission" date="2021-03" db="EMBL/GenBank/DDBJ databases">
        <title>Whole genome shotgun sequence of Actinoplanes toevensis NBRC 105298.</title>
        <authorList>
            <person name="Komaki H."/>
            <person name="Tamura T."/>
        </authorList>
    </citation>
    <scope>NUCLEOTIDE SEQUENCE [LARGE SCALE GENOMIC DNA]</scope>
    <source>
        <strain evidence="1 2">NBRC 105298</strain>
    </source>
</reference>
<name>A0A919W474_9ACTN</name>
<proteinExistence type="predicted"/>
<evidence type="ECO:0000313" key="2">
    <source>
        <dbReference type="Proteomes" id="UP000677082"/>
    </source>
</evidence>
<comment type="caution">
    <text evidence="1">The sequence shown here is derived from an EMBL/GenBank/DDBJ whole genome shotgun (WGS) entry which is preliminary data.</text>
</comment>
<dbReference type="AlphaFoldDB" id="A0A919W474"/>
<dbReference type="EMBL" id="BOQN01000095">
    <property type="protein sequence ID" value="GIM95627.1"/>
    <property type="molecule type" value="Genomic_DNA"/>
</dbReference>
<keyword evidence="2" id="KW-1185">Reference proteome</keyword>
<evidence type="ECO:0000313" key="1">
    <source>
        <dbReference type="EMBL" id="GIM95627.1"/>
    </source>
</evidence>
<dbReference type="Proteomes" id="UP000677082">
    <property type="component" value="Unassembled WGS sequence"/>
</dbReference>